<evidence type="ECO:0000256" key="2">
    <source>
        <dbReference type="ARBA" id="ARBA00022801"/>
    </source>
</evidence>
<dbReference type="PANTHER" id="PTHR42693:SF53">
    <property type="entry name" value="ENDO-4-O-SULFATASE"/>
    <property type="match status" value="1"/>
</dbReference>
<feature type="compositionally biased region" description="Basic residues" evidence="3">
    <location>
        <begin position="448"/>
        <end position="459"/>
    </location>
</feature>
<evidence type="ECO:0000259" key="5">
    <source>
        <dbReference type="Pfam" id="PF00884"/>
    </source>
</evidence>
<dbReference type="EMBL" id="JAMXLR010000095">
    <property type="protein sequence ID" value="MCO6048072.1"/>
    <property type="molecule type" value="Genomic_DNA"/>
</dbReference>
<evidence type="ECO:0000256" key="4">
    <source>
        <dbReference type="SAM" id="SignalP"/>
    </source>
</evidence>
<feature type="signal peptide" evidence="4">
    <location>
        <begin position="1"/>
        <end position="18"/>
    </location>
</feature>
<dbReference type="SUPFAM" id="SSF53649">
    <property type="entry name" value="Alkaline phosphatase-like"/>
    <property type="match status" value="1"/>
</dbReference>
<dbReference type="Proteomes" id="UP001155241">
    <property type="component" value="Unassembled WGS sequence"/>
</dbReference>
<comment type="caution">
    <text evidence="6">The sequence shown here is derived from an EMBL/GenBank/DDBJ whole genome shotgun (WGS) entry which is preliminary data.</text>
</comment>
<accession>A0A9X2JJV0</accession>
<dbReference type="InterPro" id="IPR017850">
    <property type="entry name" value="Alkaline_phosphatase_core_sf"/>
</dbReference>
<comment type="similarity">
    <text evidence="1">Belongs to the sulfatase family.</text>
</comment>
<organism evidence="6 7">
    <name type="scientific">Aeoliella straminimaris</name>
    <dbReference type="NCBI Taxonomy" id="2954799"/>
    <lineage>
        <taxon>Bacteria</taxon>
        <taxon>Pseudomonadati</taxon>
        <taxon>Planctomycetota</taxon>
        <taxon>Planctomycetia</taxon>
        <taxon>Pirellulales</taxon>
        <taxon>Lacipirellulaceae</taxon>
        <taxon>Aeoliella</taxon>
    </lineage>
</organism>
<keyword evidence="7" id="KW-1185">Reference proteome</keyword>
<keyword evidence="4" id="KW-0732">Signal</keyword>
<dbReference type="RefSeq" id="WP_252856185.1">
    <property type="nucleotide sequence ID" value="NZ_JAMXLR010000095.1"/>
</dbReference>
<dbReference type="AlphaFoldDB" id="A0A9X2JJV0"/>
<gene>
    <name evidence="6" type="ORF">NG895_29575</name>
</gene>
<dbReference type="PANTHER" id="PTHR42693">
    <property type="entry name" value="ARYLSULFATASE FAMILY MEMBER"/>
    <property type="match status" value="1"/>
</dbReference>
<evidence type="ECO:0000256" key="3">
    <source>
        <dbReference type="SAM" id="MobiDB-lite"/>
    </source>
</evidence>
<feature type="domain" description="Sulfatase N-terminal" evidence="5">
    <location>
        <begin position="25"/>
        <end position="327"/>
    </location>
</feature>
<proteinExistence type="inferred from homology"/>
<dbReference type="Gene3D" id="3.30.1120.10">
    <property type="match status" value="1"/>
</dbReference>
<dbReference type="InterPro" id="IPR000917">
    <property type="entry name" value="Sulfatase_N"/>
</dbReference>
<feature type="chain" id="PRO_5040828402" evidence="4">
    <location>
        <begin position="19"/>
        <end position="459"/>
    </location>
</feature>
<dbReference type="InterPro" id="IPR050738">
    <property type="entry name" value="Sulfatase"/>
</dbReference>
<dbReference type="GO" id="GO:0004065">
    <property type="term" value="F:arylsulfatase activity"/>
    <property type="evidence" value="ECO:0007669"/>
    <property type="project" value="TreeGrafter"/>
</dbReference>
<evidence type="ECO:0000313" key="6">
    <source>
        <dbReference type="EMBL" id="MCO6048072.1"/>
    </source>
</evidence>
<reference evidence="6" key="1">
    <citation type="submission" date="2022-06" db="EMBL/GenBank/DDBJ databases">
        <title>Aeoliella straminimaris, a novel planctomycete from sediments.</title>
        <authorList>
            <person name="Vitorino I.R."/>
            <person name="Lage O.M."/>
        </authorList>
    </citation>
    <scope>NUCLEOTIDE SEQUENCE</scope>
    <source>
        <strain evidence="6">ICT_H6.2</strain>
    </source>
</reference>
<dbReference type="Pfam" id="PF00884">
    <property type="entry name" value="Sulfatase"/>
    <property type="match status" value="1"/>
</dbReference>
<evidence type="ECO:0000313" key="7">
    <source>
        <dbReference type="Proteomes" id="UP001155241"/>
    </source>
</evidence>
<feature type="region of interest" description="Disordered" evidence="3">
    <location>
        <begin position="430"/>
        <end position="459"/>
    </location>
</feature>
<keyword evidence="2 6" id="KW-0378">Hydrolase</keyword>
<sequence length="459" mass="50553">MKFLCTLVVLLTAGTVHGQQPTERPNIIVILADDAGYHEFSMQGSTTIPTPRIDSIAASGVKFSNGYVSGCVCSPTRAGLLTGRYQQRFGHEFNIPPAYSETNGLPLSEATIADAMKSAGYRTIALGKWHLGYAPKFHPLERGFTDYYGFLQGARSYWPLAKPTRLNRLLHDREPVKPEEFDYMTDELGQKACEYIAQNRDQPFFMYLAFNATHGPLHATPADLAKTEGDKIAAMTIALDRAVGYVLDELEKQNLVDNTLVVFINDNGGATGHDNYPLRGHKGSTWEGGIRVPFAMQLPGVIPKGQVFEFPVIQLDLMATSMALAGVEQALGKPLDGVDLLPFVTGQNKGRPHQTLFWKNGDRWAVRDGDWKLVAGNRATKSTPGQMELELFDLSTDIGEQHNLAASHSVDVQRLQELYEAWKRDFPAPRWGGGARAKRANNNAKSAPAKRARKPAATK</sequence>
<evidence type="ECO:0000256" key="1">
    <source>
        <dbReference type="ARBA" id="ARBA00008779"/>
    </source>
</evidence>
<protein>
    <submittedName>
        <fullName evidence="6">Sulfatase-like hydrolase/transferase</fullName>
    </submittedName>
</protein>
<name>A0A9X2JJV0_9BACT</name>
<dbReference type="Gene3D" id="3.40.720.10">
    <property type="entry name" value="Alkaline Phosphatase, subunit A"/>
    <property type="match status" value="1"/>
</dbReference>